<dbReference type="EMBL" id="JALQCY010000001">
    <property type="protein sequence ID" value="MCK9792973.1"/>
    <property type="molecule type" value="Genomic_DNA"/>
</dbReference>
<keyword evidence="3" id="KW-1185">Reference proteome</keyword>
<sequence>MPRRVPVVIAHRGASADAPQNTLAAFDAAARAGAAMIEIDVHLSADGVPMVIHDGTVDATTDGTGEVGRMTRAELQSLDAGSWFAPEFAGQRIPTLAEVLRLVADRPGLDVLCEYKGAWSAEDVGVTLRVVAESGVEDRLVVQGFDPTTVAALRDVAPQVPRSLLFEHGRDDLFALLAELGAAAVSPGAALLADDARLVPAAHDAGLRVFGWTANDEPTWQRLLDAGVDGIITDRPAALREWLGSVTAPAGRSRLPLSAVARAASRTAVRSPRAAPRRT</sequence>
<name>A0ABT0J0I0_9MICO</name>
<dbReference type="Proteomes" id="UP001651050">
    <property type="component" value="Unassembled WGS sequence"/>
</dbReference>
<reference evidence="2 3" key="1">
    <citation type="submission" date="2022-02" db="EMBL/GenBank/DDBJ databases">
        <title>The car tank lid bacteriome: a reservoir of bacteria with potential in bioremediation of fuel.</title>
        <authorList>
            <person name="Vidal-Verdu A."/>
            <person name="Gomez-Martinez D."/>
            <person name="Latorre-Perez A."/>
            <person name="Pereto J."/>
            <person name="Porcar M."/>
        </authorList>
    </citation>
    <scope>NUCLEOTIDE SEQUENCE [LARGE SCALE GENOMIC DNA]</scope>
    <source>
        <strain evidence="2 3">4D.3</strain>
    </source>
</reference>
<proteinExistence type="predicted"/>
<evidence type="ECO:0000313" key="2">
    <source>
        <dbReference type="EMBL" id="MCK9792973.1"/>
    </source>
</evidence>
<dbReference type="PANTHER" id="PTHR46211:SF1">
    <property type="entry name" value="GLYCEROPHOSPHODIESTER PHOSPHODIESTERASE, CYTOPLASMIC"/>
    <property type="match status" value="1"/>
</dbReference>
<comment type="caution">
    <text evidence="2">The sequence shown here is derived from an EMBL/GenBank/DDBJ whole genome shotgun (WGS) entry which is preliminary data.</text>
</comment>
<dbReference type="InterPro" id="IPR030395">
    <property type="entry name" value="GP_PDE_dom"/>
</dbReference>
<protein>
    <submittedName>
        <fullName evidence="2">Glycerophosphodiester phosphodiesterase</fullName>
    </submittedName>
</protein>
<dbReference type="RefSeq" id="WP_416342815.1">
    <property type="nucleotide sequence ID" value="NZ_JALQCY010000001.1"/>
</dbReference>
<gene>
    <name evidence="2" type="ORF">M1843_04325</name>
</gene>
<dbReference type="PROSITE" id="PS51704">
    <property type="entry name" value="GP_PDE"/>
    <property type="match status" value="1"/>
</dbReference>
<accession>A0ABT0J0I0</accession>
<dbReference type="PANTHER" id="PTHR46211">
    <property type="entry name" value="GLYCEROPHOSPHORYL DIESTER PHOSPHODIESTERASE"/>
    <property type="match status" value="1"/>
</dbReference>
<evidence type="ECO:0000313" key="3">
    <source>
        <dbReference type="Proteomes" id="UP001651050"/>
    </source>
</evidence>
<feature type="domain" description="GP-PDE" evidence="1">
    <location>
        <begin position="6"/>
        <end position="243"/>
    </location>
</feature>
<dbReference type="Pfam" id="PF03009">
    <property type="entry name" value="GDPD"/>
    <property type="match status" value="1"/>
</dbReference>
<organism evidence="2 3">
    <name type="scientific">Isoptericola peretonis</name>
    <dbReference type="NCBI Taxonomy" id="2918523"/>
    <lineage>
        <taxon>Bacteria</taxon>
        <taxon>Bacillati</taxon>
        <taxon>Actinomycetota</taxon>
        <taxon>Actinomycetes</taxon>
        <taxon>Micrococcales</taxon>
        <taxon>Promicromonosporaceae</taxon>
        <taxon>Isoptericola</taxon>
    </lineage>
</organism>
<dbReference type="InterPro" id="IPR017946">
    <property type="entry name" value="PLC-like_Pdiesterase_TIM-brl"/>
</dbReference>
<dbReference type="Gene3D" id="3.20.20.190">
    <property type="entry name" value="Phosphatidylinositol (PI) phosphodiesterase"/>
    <property type="match status" value="1"/>
</dbReference>
<evidence type="ECO:0000259" key="1">
    <source>
        <dbReference type="PROSITE" id="PS51704"/>
    </source>
</evidence>
<dbReference type="SUPFAM" id="SSF51695">
    <property type="entry name" value="PLC-like phosphodiesterases"/>
    <property type="match status" value="1"/>
</dbReference>